<gene>
    <name evidence="2" type="ORF">Acy02nite_11680</name>
</gene>
<accession>A0A919IF80</accession>
<dbReference type="SUPFAM" id="SSF55729">
    <property type="entry name" value="Acyl-CoA N-acyltransferases (Nat)"/>
    <property type="match status" value="1"/>
</dbReference>
<reference evidence="2" key="1">
    <citation type="submission" date="2021-01" db="EMBL/GenBank/DDBJ databases">
        <title>Whole genome shotgun sequence of Actinoplanes cyaneus NBRC 14990.</title>
        <authorList>
            <person name="Komaki H."/>
            <person name="Tamura T."/>
        </authorList>
    </citation>
    <scope>NUCLEOTIDE SEQUENCE</scope>
    <source>
        <strain evidence="2">NBRC 14990</strain>
    </source>
</reference>
<dbReference type="GO" id="GO:0016747">
    <property type="term" value="F:acyltransferase activity, transferring groups other than amino-acyl groups"/>
    <property type="evidence" value="ECO:0007669"/>
    <property type="project" value="InterPro"/>
</dbReference>
<keyword evidence="3" id="KW-1185">Reference proteome</keyword>
<feature type="domain" description="N-acetyltransferase" evidence="1">
    <location>
        <begin position="1"/>
        <end position="177"/>
    </location>
</feature>
<evidence type="ECO:0000259" key="1">
    <source>
        <dbReference type="PROSITE" id="PS51186"/>
    </source>
</evidence>
<dbReference type="PROSITE" id="PS51186">
    <property type="entry name" value="GNAT"/>
    <property type="match status" value="1"/>
</dbReference>
<dbReference type="Pfam" id="PF00583">
    <property type="entry name" value="Acetyltransf_1"/>
    <property type="match status" value="1"/>
</dbReference>
<dbReference type="AlphaFoldDB" id="A0A919IF80"/>
<dbReference type="EMBL" id="BOMH01000007">
    <property type="protein sequence ID" value="GID63287.1"/>
    <property type="molecule type" value="Genomic_DNA"/>
</dbReference>
<proteinExistence type="predicted"/>
<protein>
    <submittedName>
        <fullName evidence="2">Acetyltransferase</fullName>
    </submittedName>
</protein>
<dbReference type="Gene3D" id="3.40.630.30">
    <property type="match status" value="1"/>
</dbReference>
<evidence type="ECO:0000313" key="3">
    <source>
        <dbReference type="Proteomes" id="UP000619479"/>
    </source>
</evidence>
<evidence type="ECO:0000313" key="2">
    <source>
        <dbReference type="EMBL" id="GID63287.1"/>
    </source>
</evidence>
<dbReference type="InterPro" id="IPR016181">
    <property type="entry name" value="Acyl_CoA_acyltransferase"/>
</dbReference>
<dbReference type="Proteomes" id="UP000619479">
    <property type="component" value="Unassembled WGS sequence"/>
</dbReference>
<dbReference type="RefSeq" id="WP_203738727.1">
    <property type="nucleotide sequence ID" value="NZ_BAAAUC010000078.1"/>
</dbReference>
<organism evidence="2 3">
    <name type="scientific">Actinoplanes cyaneus</name>
    <dbReference type="NCBI Taxonomy" id="52696"/>
    <lineage>
        <taxon>Bacteria</taxon>
        <taxon>Bacillati</taxon>
        <taxon>Actinomycetota</taxon>
        <taxon>Actinomycetes</taxon>
        <taxon>Micromonosporales</taxon>
        <taxon>Micromonosporaceae</taxon>
        <taxon>Actinoplanes</taxon>
    </lineage>
</organism>
<sequence>MRLVAWQPDDLLRRLDDVVGVYGEAMGYRQELLQTRRGYIGSHVRRPGFRAVATLTTEGRLMGFGYGYASQSGQWWHDQVKSALAEGPRRQWLADCFEVVELHVRPAAQGHGVGARQLRALLAMAKGSTVLLSTPEADEQASRAWRLYRRYGFSDVLRHFYFPGDERAFAVLGRELPLVELPVEDASGRAGGA</sequence>
<comment type="caution">
    <text evidence="2">The sequence shown here is derived from an EMBL/GenBank/DDBJ whole genome shotgun (WGS) entry which is preliminary data.</text>
</comment>
<dbReference type="InterPro" id="IPR000182">
    <property type="entry name" value="GNAT_dom"/>
</dbReference>
<name>A0A919IF80_9ACTN</name>